<name>A0A7X0JDM2_9SPHN</name>
<dbReference type="GO" id="GO:0009279">
    <property type="term" value="C:cell outer membrane"/>
    <property type="evidence" value="ECO:0007669"/>
    <property type="project" value="UniProtKB-SubCell"/>
</dbReference>
<evidence type="ECO:0000313" key="17">
    <source>
        <dbReference type="Proteomes" id="UP000522313"/>
    </source>
</evidence>
<keyword evidence="9 11" id="KW-0472">Membrane</keyword>
<dbReference type="InterPro" id="IPR000531">
    <property type="entry name" value="Beta-barrel_TonB"/>
</dbReference>
<dbReference type="InterPro" id="IPR037066">
    <property type="entry name" value="Plug_dom_sf"/>
</dbReference>
<dbReference type="PANTHER" id="PTHR32552">
    <property type="entry name" value="FERRICHROME IRON RECEPTOR-RELATED"/>
    <property type="match status" value="1"/>
</dbReference>
<feature type="domain" description="TonB-dependent receptor plug" evidence="15">
    <location>
        <begin position="55"/>
        <end position="161"/>
    </location>
</feature>
<dbReference type="EMBL" id="JACHBT010000007">
    <property type="protein sequence ID" value="MBB6504566.1"/>
    <property type="molecule type" value="Genomic_DNA"/>
</dbReference>
<evidence type="ECO:0000256" key="2">
    <source>
        <dbReference type="ARBA" id="ARBA00022448"/>
    </source>
</evidence>
<dbReference type="PROSITE" id="PS52016">
    <property type="entry name" value="TONB_DEPENDENT_REC_3"/>
    <property type="match status" value="1"/>
</dbReference>
<dbReference type="InterPro" id="IPR012910">
    <property type="entry name" value="Plug_dom"/>
</dbReference>
<sequence>MAAPAMAQEVTAPPRTTQPTGARPGDATPIADQPSTEQNTLVDIIVTANKRAEPVQKVAQTVNVVSAATLQNLHVQNTVELGQMVGGLSLTVTSPSEQSISLRGIKEPSGGGPSTYTVETYLNEVPITVFDSFATTLDIAQIEVLKGPQGTLRGRPSPSGAITIATEKGSFTDFSGYAEATVSDHVGRRFEAALGGPISDTLAFRVAGVHDYNALTEVRNINNGKRNYQDTNVLRGTLDWRPTDRLSFDVMGQYTKQTGDFYRQITGRAPCAGDEGDAIKVGSIACGQTFDLKDKIALTEGANPFRYRGALLTVNGHYDISHRIDLAYVGGYNDTTYTTNLNFDFAGVGEVNNFGRFLLIDTRRKSLSNELRLQSSGGGFYNFTYGVFQQHTISDQVQSLPPLFTDQRNKTVTDDYGIFTTQRIDFTSRDNIQGGLRYSKVNLLNQLTDVARSYHAVTGNASYQHQFSPHVMAYVSYGTSFRPGSGGTAAAPQKGIPISFGNFDAEKSRSVELGLKTQWFDKRLTANLALFDQKFDGYITSQFNVVCTATPNPNGLGYATYEGTADGALCYGTMTGNGNAMSRGVELELSANVTDHWSVGGIYTYTDAHFTNALLPCNDYNGDGVLDVDGIPRVQKGQYVSVCTTNGALGSLPKVSFTANSSYRFELGSMPGYVRLNSASRSSAYFPQTGRTFPGYTTVNGSIGLLSPDRKWDLSLWAKNIFNTVKEDTDGGPWSIFGVQSGLRIGTVTNDREIGLSLRRTL</sequence>
<dbReference type="Pfam" id="PF07715">
    <property type="entry name" value="Plug"/>
    <property type="match status" value="1"/>
</dbReference>
<dbReference type="Gene3D" id="2.170.130.10">
    <property type="entry name" value="TonB-dependent receptor, plug domain"/>
    <property type="match status" value="1"/>
</dbReference>
<reference evidence="16 17" key="2">
    <citation type="submission" date="2020-08" db="EMBL/GenBank/DDBJ databases">
        <authorList>
            <person name="Partida-Martinez L."/>
            <person name="Huntemann M."/>
            <person name="Clum A."/>
            <person name="Wang J."/>
            <person name="Palaniappan K."/>
            <person name="Ritter S."/>
            <person name="Chen I.-M."/>
            <person name="Stamatis D."/>
            <person name="Reddy T."/>
            <person name="O'Malley R."/>
            <person name="Daum C."/>
            <person name="Shapiro N."/>
            <person name="Ivanova N."/>
            <person name="Kyrpides N."/>
            <person name="Woyke T."/>
        </authorList>
    </citation>
    <scope>NUCLEOTIDE SEQUENCE [LARGE SCALE GENOMIC DNA]</scope>
    <source>
        <strain evidence="16 17">AS3.13</strain>
    </source>
</reference>
<keyword evidence="6" id="KW-0408">Iron</keyword>
<gene>
    <name evidence="16" type="ORF">F4693_001539</name>
</gene>
<accession>A0A7X0JDM2</accession>
<protein>
    <submittedName>
        <fullName evidence="16">Iron complex outermembrane receptor protein</fullName>
    </submittedName>
</protein>
<evidence type="ECO:0000256" key="10">
    <source>
        <dbReference type="ARBA" id="ARBA00023237"/>
    </source>
</evidence>
<dbReference type="InterPro" id="IPR039426">
    <property type="entry name" value="TonB-dep_rcpt-like"/>
</dbReference>
<feature type="domain" description="TonB-dependent receptor-like beta-barrel" evidence="14">
    <location>
        <begin position="304"/>
        <end position="721"/>
    </location>
</feature>
<dbReference type="InterPro" id="IPR036942">
    <property type="entry name" value="Beta-barrel_TonB_sf"/>
</dbReference>
<evidence type="ECO:0000256" key="11">
    <source>
        <dbReference type="PROSITE-ProRule" id="PRU01360"/>
    </source>
</evidence>
<dbReference type="Proteomes" id="UP000522313">
    <property type="component" value="Unassembled WGS sequence"/>
</dbReference>
<comment type="caution">
    <text evidence="16">The sequence shown here is derived from an EMBL/GenBank/DDBJ whole genome shotgun (WGS) entry which is preliminary data.</text>
</comment>
<evidence type="ECO:0000256" key="13">
    <source>
        <dbReference type="SAM" id="MobiDB-lite"/>
    </source>
</evidence>
<evidence type="ECO:0000256" key="4">
    <source>
        <dbReference type="ARBA" id="ARBA00022496"/>
    </source>
</evidence>
<dbReference type="PANTHER" id="PTHR32552:SF81">
    <property type="entry name" value="TONB-DEPENDENT OUTER MEMBRANE RECEPTOR"/>
    <property type="match status" value="1"/>
</dbReference>
<evidence type="ECO:0000313" key="16">
    <source>
        <dbReference type="EMBL" id="MBB6504566.1"/>
    </source>
</evidence>
<evidence type="ECO:0000259" key="14">
    <source>
        <dbReference type="Pfam" id="PF00593"/>
    </source>
</evidence>
<reference evidence="16 17" key="1">
    <citation type="submission" date="2020-08" db="EMBL/GenBank/DDBJ databases">
        <title>The Agave Microbiome: Exploring the role of microbial communities in plant adaptations to desert environments.</title>
        <authorList>
            <person name="Partida-Martinez L.P."/>
        </authorList>
    </citation>
    <scope>NUCLEOTIDE SEQUENCE [LARGE SCALE GENOMIC DNA]</scope>
    <source>
        <strain evidence="16 17">AS3.13</strain>
    </source>
</reference>
<feature type="region of interest" description="Disordered" evidence="13">
    <location>
        <begin position="1"/>
        <end position="36"/>
    </location>
</feature>
<evidence type="ECO:0000256" key="7">
    <source>
        <dbReference type="ARBA" id="ARBA00023065"/>
    </source>
</evidence>
<dbReference type="SUPFAM" id="SSF56935">
    <property type="entry name" value="Porins"/>
    <property type="match status" value="1"/>
</dbReference>
<keyword evidence="3 11" id="KW-1134">Transmembrane beta strand</keyword>
<keyword evidence="5 11" id="KW-0812">Transmembrane</keyword>
<dbReference type="Pfam" id="PF00593">
    <property type="entry name" value="TonB_dep_Rec_b-barrel"/>
    <property type="match status" value="1"/>
</dbReference>
<keyword evidence="7" id="KW-0406">Ion transport</keyword>
<keyword evidence="10 11" id="KW-0998">Cell outer membrane</keyword>
<comment type="subcellular location">
    <subcellularLocation>
        <location evidence="1 11">Cell outer membrane</location>
        <topology evidence="1 11">Multi-pass membrane protein</topology>
    </subcellularLocation>
</comment>
<evidence type="ECO:0000256" key="6">
    <source>
        <dbReference type="ARBA" id="ARBA00023004"/>
    </source>
</evidence>
<keyword evidence="16" id="KW-0675">Receptor</keyword>
<dbReference type="AlphaFoldDB" id="A0A7X0JDM2"/>
<evidence type="ECO:0000259" key="15">
    <source>
        <dbReference type="Pfam" id="PF07715"/>
    </source>
</evidence>
<evidence type="ECO:0000256" key="8">
    <source>
        <dbReference type="ARBA" id="ARBA00023077"/>
    </source>
</evidence>
<evidence type="ECO:0000256" key="3">
    <source>
        <dbReference type="ARBA" id="ARBA00022452"/>
    </source>
</evidence>
<dbReference type="Gene3D" id="2.40.170.20">
    <property type="entry name" value="TonB-dependent receptor, beta-barrel domain"/>
    <property type="match status" value="1"/>
</dbReference>
<dbReference type="RefSeq" id="WP_221434824.1">
    <property type="nucleotide sequence ID" value="NZ_JACHBT010000007.1"/>
</dbReference>
<evidence type="ECO:0000256" key="12">
    <source>
        <dbReference type="RuleBase" id="RU003357"/>
    </source>
</evidence>
<organism evidence="16 17">
    <name type="scientific">Sphingomonas endophytica</name>
    <dbReference type="NCBI Taxonomy" id="869719"/>
    <lineage>
        <taxon>Bacteria</taxon>
        <taxon>Pseudomonadati</taxon>
        <taxon>Pseudomonadota</taxon>
        <taxon>Alphaproteobacteria</taxon>
        <taxon>Sphingomonadales</taxon>
        <taxon>Sphingomonadaceae</taxon>
        <taxon>Sphingomonas</taxon>
    </lineage>
</organism>
<keyword evidence="2 11" id="KW-0813">Transport</keyword>
<dbReference type="GO" id="GO:0006826">
    <property type="term" value="P:iron ion transport"/>
    <property type="evidence" value="ECO:0007669"/>
    <property type="project" value="UniProtKB-KW"/>
</dbReference>
<evidence type="ECO:0000256" key="5">
    <source>
        <dbReference type="ARBA" id="ARBA00022692"/>
    </source>
</evidence>
<evidence type="ECO:0000256" key="9">
    <source>
        <dbReference type="ARBA" id="ARBA00023136"/>
    </source>
</evidence>
<keyword evidence="8 12" id="KW-0798">TonB box</keyword>
<proteinExistence type="inferred from homology"/>
<keyword evidence="4" id="KW-0410">Iron transport</keyword>
<evidence type="ECO:0000256" key="1">
    <source>
        <dbReference type="ARBA" id="ARBA00004571"/>
    </source>
</evidence>
<comment type="similarity">
    <text evidence="11 12">Belongs to the TonB-dependent receptor family.</text>
</comment>